<reference evidence="3" key="2">
    <citation type="submission" date="2015-01" db="EMBL/GenBank/DDBJ databases">
        <title>Evolutionary Origins and Diversification of the Mycorrhizal Mutualists.</title>
        <authorList>
            <consortium name="DOE Joint Genome Institute"/>
            <consortium name="Mycorrhizal Genomics Consortium"/>
            <person name="Kohler A."/>
            <person name="Kuo A."/>
            <person name="Nagy L.G."/>
            <person name="Floudas D."/>
            <person name="Copeland A."/>
            <person name="Barry K.W."/>
            <person name="Cichocki N."/>
            <person name="Veneault-Fourrey C."/>
            <person name="LaButti K."/>
            <person name="Lindquist E.A."/>
            <person name="Lipzen A."/>
            <person name="Lundell T."/>
            <person name="Morin E."/>
            <person name="Murat C."/>
            <person name="Riley R."/>
            <person name="Ohm R."/>
            <person name="Sun H."/>
            <person name="Tunlid A."/>
            <person name="Henrissat B."/>
            <person name="Grigoriev I.V."/>
            <person name="Hibbett D.S."/>
            <person name="Martin F."/>
        </authorList>
    </citation>
    <scope>NUCLEOTIDE SEQUENCE [LARGE SCALE GENOMIC DNA]</scope>
    <source>
        <strain evidence="3">Zn</strain>
    </source>
</reference>
<feature type="compositionally biased region" description="Polar residues" evidence="1">
    <location>
        <begin position="243"/>
        <end position="252"/>
    </location>
</feature>
<reference evidence="2 3" key="1">
    <citation type="submission" date="2014-04" db="EMBL/GenBank/DDBJ databases">
        <authorList>
            <consortium name="DOE Joint Genome Institute"/>
            <person name="Kuo A."/>
            <person name="Martino E."/>
            <person name="Perotto S."/>
            <person name="Kohler A."/>
            <person name="Nagy L.G."/>
            <person name="Floudas D."/>
            <person name="Copeland A."/>
            <person name="Barry K.W."/>
            <person name="Cichocki N."/>
            <person name="Veneault-Fourrey C."/>
            <person name="LaButti K."/>
            <person name="Lindquist E.A."/>
            <person name="Lipzen A."/>
            <person name="Lundell T."/>
            <person name="Morin E."/>
            <person name="Murat C."/>
            <person name="Sun H."/>
            <person name="Tunlid A."/>
            <person name="Henrissat B."/>
            <person name="Grigoriev I.V."/>
            <person name="Hibbett D.S."/>
            <person name="Martin F."/>
            <person name="Nordberg H.P."/>
            <person name="Cantor M.N."/>
            <person name="Hua S.X."/>
        </authorList>
    </citation>
    <scope>NUCLEOTIDE SEQUENCE [LARGE SCALE GENOMIC DNA]</scope>
    <source>
        <strain evidence="2 3">Zn</strain>
    </source>
</reference>
<evidence type="ECO:0000256" key="1">
    <source>
        <dbReference type="SAM" id="MobiDB-lite"/>
    </source>
</evidence>
<organism evidence="2 3">
    <name type="scientific">Oidiodendron maius (strain Zn)</name>
    <dbReference type="NCBI Taxonomy" id="913774"/>
    <lineage>
        <taxon>Eukaryota</taxon>
        <taxon>Fungi</taxon>
        <taxon>Dikarya</taxon>
        <taxon>Ascomycota</taxon>
        <taxon>Pezizomycotina</taxon>
        <taxon>Leotiomycetes</taxon>
        <taxon>Leotiomycetes incertae sedis</taxon>
        <taxon>Myxotrichaceae</taxon>
        <taxon>Oidiodendron</taxon>
    </lineage>
</organism>
<feature type="compositionally biased region" description="Low complexity" evidence="1">
    <location>
        <begin position="31"/>
        <end position="42"/>
    </location>
</feature>
<dbReference type="EMBL" id="KN832870">
    <property type="protein sequence ID" value="KIN07387.1"/>
    <property type="molecule type" value="Genomic_DNA"/>
</dbReference>
<feature type="region of interest" description="Disordered" evidence="1">
    <location>
        <begin position="1"/>
        <end position="65"/>
    </location>
</feature>
<feature type="region of interest" description="Disordered" evidence="1">
    <location>
        <begin position="274"/>
        <end position="305"/>
    </location>
</feature>
<dbReference type="STRING" id="913774.A0A0C3HYR8"/>
<feature type="compositionally biased region" description="Polar residues" evidence="1">
    <location>
        <begin position="276"/>
        <end position="285"/>
    </location>
</feature>
<gene>
    <name evidence="2" type="ORF">OIDMADRAFT_36907</name>
</gene>
<evidence type="ECO:0008006" key="4">
    <source>
        <dbReference type="Google" id="ProtNLM"/>
    </source>
</evidence>
<proteinExistence type="predicted"/>
<accession>A0A0C3HYR8</accession>
<protein>
    <recommendedName>
        <fullName evidence="4">Zinc knuckle domain-containing protein</fullName>
    </recommendedName>
</protein>
<name>A0A0C3HYR8_OIDMZ</name>
<dbReference type="InParanoid" id="A0A0C3HYR8"/>
<feature type="compositionally biased region" description="Acidic residues" evidence="1">
    <location>
        <begin position="173"/>
        <end position="196"/>
    </location>
</feature>
<dbReference type="AlphaFoldDB" id="A0A0C3HYR8"/>
<evidence type="ECO:0000313" key="2">
    <source>
        <dbReference type="EMBL" id="KIN07387.1"/>
    </source>
</evidence>
<dbReference type="OrthoDB" id="427960at2759"/>
<evidence type="ECO:0000313" key="3">
    <source>
        <dbReference type="Proteomes" id="UP000054321"/>
    </source>
</evidence>
<dbReference type="Proteomes" id="UP000054321">
    <property type="component" value="Unassembled WGS sequence"/>
</dbReference>
<dbReference type="HOGENOM" id="CLU_059403_0_0_1"/>
<feature type="region of interest" description="Disordered" evidence="1">
    <location>
        <begin position="163"/>
        <end position="259"/>
    </location>
</feature>
<sequence>MSSPSSTPGTPGSAPKSMSSRLLTMKFMQRAAASTPTSSSPTPDEPSPKRQKKNSDAPIKPRMNVDALADQRAVRAALDAEEAKRQVALDKQAADAGDTRWVLSYEDQEKSALVANGGLRIIQAGYANLDIPTPQPIKLMDEEDLADRPAMVGRRSFAKFNKALERAQGSLEDSSDSDSDSSSEDEDSSEPNEDANDPMKELITAARLEAAQKLKAERRAKRKAEKAQLQEFSKKRKKREVRLNTNMTSLTGRQDKPDTRACFICGGPHLKVDCPRNQNGTQNGAQKRFYQTGDDGPSPKVRKVR</sequence>
<keyword evidence="3" id="KW-1185">Reference proteome</keyword>
<feature type="compositionally biased region" description="Low complexity" evidence="1">
    <location>
        <begin position="1"/>
        <end position="13"/>
    </location>
</feature>